<dbReference type="Pfam" id="PF13853">
    <property type="entry name" value="7tm_4"/>
    <property type="match status" value="3"/>
</dbReference>
<dbReference type="STRING" id="9838.ENSCDRP00005000411"/>
<organism evidence="12 13">
    <name type="scientific">Camelus dromedarius</name>
    <name type="common">Dromedary</name>
    <name type="synonym">Arabian camel</name>
    <dbReference type="NCBI Taxonomy" id="9838"/>
    <lineage>
        <taxon>Eukaryota</taxon>
        <taxon>Metazoa</taxon>
        <taxon>Chordata</taxon>
        <taxon>Craniata</taxon>
        <taxon>Vertebrata</taxon>
        <taxon>Euteleostomi</taxon>
        <taxon>Mammalia</taxon>
        <taxon>Eutheria</taxon>
        <taxon>Laurasiatheria</taxon>
        <taxon>Artiodactyla</taxon>
        <taxon>Tylopoda</taxon>
        <taxon>Camelidae</taxon>
        <taxon>Camelus</taxon>
    </lineage>
</organism>
<feature type="transmembrane region" description="Helical" evidence="10">
    <location>
        <begin position="27"/>
        <end position="48"/>
    </location>
</feature>
<dbReference type="PRINTS" id="PR00245">
    <property type="entry name" value="OLFACTORYR"/>
</dbReference>
<feature type="transmembrane region" description="Helical" evidence="10">
    <location>
        <begin position="323"/>
        <end position="347"/>
    </location>
</feature>
<keyword evidence="5 9" id="KW-0297">G-protein coupled receptor</keyword>
<dbReference type="GO" id="GO:0004930">
    <property type="term" value="F:G protein-coupled receptor activity"/>
    <property type="evidence" value="ECO:0007669"/>
    <property type="project" value="UniProtKB-KW"/>
</dbReference>
<feature type="transmembrane region" description="Helical" evidence="10">
    <location>
        <begin position="238"/>
        <end position="261"/>
    </location>
</feature>
<evidence type="ECO:0000256" key="4">
    <source>
        <dbReference type="ARBA" id="ARBA00022989"/>
    </source>
</evidence>
<dbReference type="PROSITE" id="PS00237">
    <property type="entry name" value="G_PROTEIN_RECEP_F1_1"/>
    <property type="match status" value="2"/>
</dbReference>
<gene>
    <name evidence="12" type="ORF">Cadr_000014540</name>
</gene>
<dbReference type="PRINTS" id="PR00237">
    <property type="entry name" value="GPCRRHODOPSN"/>
</dbReference>
<dbReference type="InterPro" id="IPR017452">
    <property type="entry name" value="GPCR_Rhodpsn_7TM"/>
</dbReference>
<dbReference type="Gene3D" id="1.20.1070.10">
    <property type="entry name" value="Rhodopsin 7-helix transmembrane proteins"/>
    <property type="match status" value="3"/>
</dbReference>
<comment type="similarity">
    <text evidence="9">Belongs to the G-protein coupled receptor 1 family.</text>
</comment>
<evidence type="ECO:0000259" key="11">
    <source>
        <dbReference type="PROSITE" id="PS50262"/>
    </source>
</evidence>
<dbReference type="CDD" id="cd15413">
    <property type="entry name" value="7tmA_OR8K-like"/>
    <property type="match status" value="1"/>
</dbReference>
<keyword evidence="4 10" id="KW-1133">Transmembrane helix</keyword>
<name>A0A5N4DML4_CAMDR</name>
<feature type="transmembrane region" description="Helical" evidence="10">
    <location>
        <begin position="197"/>
        <end position="226"/>
    </location>
</feature>
<feature type="transmembrane region" description="Helical" evidence="10">
    <location>
        <begin position="616"/>
        <end position="644"/>
    </location>
</feature>
<dbReference type="GO" id="GO:0004984">
    <property type="term" value="F:olfactory receptor activity"/>
    <property type="evidence" value="ECO:0007669"/>
    <property type="project" value="InterPro"/>
</dbReference>
<evidence type="ECO:0000313" key="12">
    <source>
        <dbReference type="EMBL" id="KAB1272361.1"/>
    </source>
</evidence>
<keyword evidence="3 9" id="KW-0812">Transmembrane</keyword>
<feature type="transmembrane region" description="Helical" evidence="10">
    <location>
        <begin position="656"/>
        <end position="679"/>
    </location>
</feature>
<dbReference type="PANTHER" id="PTHR48018">
    <property type="entry name" value="OLFACTORY RECEPTOR"/>
    <property type="match status" value="1"/>
</dbReference>
<evidence type="ECO:0000256" key="10">
    <source>
        <dbReference type="SAM" id="Phobius"/>
    </source>
</evidence>
<feature type="transmembrane region" description="Helical" evidence="10">
    <location>
        <begin position="446"/>
        <end position="467"/>
    </location>
</feature>
<feature type="transmembrane region" description="Helical" evidence="10">
    <location>
        <begin position="691"/>
        <end position="711"/>
    </location>
</feature>
<evidence type="ECO:0000256" key="9">
    <source>
        <dbReference type="RuleBase" id="RU000688"/>
    </source>
</evidence>
<evidence type="ECO:0000256" key="2">
    <source>
        <dbReference type="ARBA" id="ARBA00004141"/>
    </source>
</evidence>
<dbReference type="EMBL" id="JWIN03000010">
    <property type="protein sequence ID" value="KAB1272361.1"/>
    <property type="molecule type" value="Genomic_DNA"/>
</dbReference>
<dbReference type="FunFam" id="1.20.1070.10:FF:000003">
    <property type="entry name" value="Olfactory receptor"/>
    <property type="match status" value="2"/>
</dbReference>
<dbReference type="InterPro" id="IPR000276">
    <property type="entry name" value="GPCR_Rhodpsn"/>
</dbReference>
<proteinExistence type="inferred from homology"/>
<evidence type="ECO:0000256" key="8">
    <source>
        <dbReference type="ARBA" id="ARBA00023224"/>
    </source>
</evidence>
<dbReference type="SUPFAM" id="SSF81321">
    <property type="entry name" value="Family A G protein-coupled receptor-like"/>
    <property type="match status" value="3"/>
</dbReference>
<feature type="domain" description="G-protein coupled receptors family 1 profile" evidence="11">
    <location>
        <begin position="460"/>
        <end position="709"/>
    </location>
</feature>
<dbReference type="CDD" id="cd00637">
    <property type="entry name" value="7tm_classA_rhodopsin-like"/>
    <property type="match status" value="1"/>
</dbReference>
<evidence type="ECO:0000256" key="1">
    <source>
        <dbReference type="ARBA" id="ARBA00003929"/>
    </source>
</evidence>
<reference evidence="12 13" key="1">
    <citation type="journal article" date="2019" name="Mol. Ecol. Resour.">
        <title>Improving Illumina assemblies with Hi-C and long reads: an example with the North African dromedary.</title>
        <authorList>
            <person name="Elbers J.P."/>
            <person name="Rogers M.F."/>
            <person name="Perelman P.L."/>
            <person name="Proskuryakova A.A."/>
            <person name="Serdyukova N.A."/>
            <person name="Johnson W.E."/>
            <person name="Horin P."/>
            <person name="Corander J."/>
            <person name="Murphy D."/>
            <person name="Burger P.A."/>
        </authorList>
    </citation>
    <scope>NUCLEOTIDE SEQUENCE [LARGE SCALE GENOMIC DNA]</scope>
    <source>
        <strain evidence="12">Drom800</strain>
        <tissue evidence="12">Blood</tissue>
    </source>
</reference>
<evidence type="ECO:0000256" key="3">
    <source>
        <dbReference type="ARBA" id="ARBA00022692"/>
    </source>
</evidence>
<keyword evidence="7 9" id="KW-0675">Receptor</keyword>
<dbReference type="GO" id="GO:0016020">
    <property type="term" value="C:membrane"/>
    <property type="evidence" value="ECO:0007669"/>
    <property type="project" value="UniProtKB-SubCell"/>
</dbReference>
<evidence type="ECO:0000313" key="13">
    <source>
        <dbReference type="Proteomes" id="UP000299084"/>
    </source>
</evidence>
<dbReference type="InterPro" id="IPR000725">
    <property type="entry name" value="Olfact_rcpt"/>
</dbReference>
<feature type="transmembrane region" description="Helical" evidence="10">
    <location>
        <begin position="273"/>
        <end position="292"/>
    </location>
</feature>
<feature type="domain" description="G-protein coupled receptors family 1 profile" evidence="11">
    <location>
        <begin position="41"/>
        <end position="290"/>
    </location>
</feature>
<evidence type="ECO:0000256" key="6">
    <source>
        <dbReference type="ARBA" id="ARBA00023136"/>
    </source>
</evidence>
<keyword evidence="8 9" id="KW-0807">Transducer</keyword>
<accession>A0A5N4DML4</accession>
<dbReference type="AlphaFoldDB" id="A0A5N4DML4"/>
<comment type="function">
    <text evidence="1">Putative odorant or sperm cell receptor.</text>
</comment>
<feature type="transmembrane region" description="Helical" evidence="10">
    <location>
        <begin position="98"/>
        <end position="120"/>
    </location>
</feature>
<sequence>MHKRNLTVLNEFILIGITDLPELQAPLFGLFLIVYMVSVVGNLGLIILTKVDSRLQTPMYFFLRYLAFTDLGYSTAVGPKLLVDLAVDDHAISYSWCAAQVTVFGVFIISELFILSAMAYDRYVAICNPLLYPVIMSQRLCQALVAILYLYSVFLSLLTIIKSLTSSFCGYNVIRHFYCDTQPLISLLCSDTLEIKLIILIFSAFNLVSSLLIVLVSYTLILVAILKMNSAEGRFKSISTCGSHLTVIVIFYGTLFFMYVMPKSSDSFDTDKMASLFYTLVIPMLNPMIYSLRNKEMETHNGTMLTEFILTGLTNRPQLRAPLFGLFLVIYVISVVGNLGMVILTKVDSRLQTPMYFFLRHLALTDLGYSTTLAFLHHVHISELFILSAMSYDRYVAICNPLLYTVIMSQRNRFSDETQMETHNLTMLSEFILMGITDRPELQAPLFGLFLVIYVISVVGNLGMVILTKVDSRLQTPMYFFLRHLALTDLGYSTTVGPKMLVNFVVDQNTISYYFCATQLAFFIMFIISELFILSAMSYDRYVAICNPLLYTVIMSQKVCQMLVAVPYLYSTFVSLLVTIKLFNLSFCGYNVINHFYCDNFPLISLLCSNTHEIEYMIMIFSAFNLIFTFAIVLVSYLLIFVAILRMNSAEGRRKAFSTCGSHLTVVTVFYGTLTFMYVKPKSSHSFDTDKVASIFYTLVIPMLNPLIYSLRNKDVKYALQRTWKKLCHIFS</sequence>
<comment type="subcellular location">
    <subcellularLocation>
        <location evidence="2">Membrane</location>
        <topology evidence="2">Multi-pass membrane protein</topology>
    </subcellularLocation>
</comment>
<keyword evidence="6 10" id="KW-0472">Membrane</keyword>
<feature type="transmembrane region" description="Helical" evidence="10">
    <location>
        <begin position="140"/>
        <end position="161"/>
    </location>
</feature>
<feature type="transmembrane region" description="Helical" evidence="10">
    <location>
        <begin position="60"/>
        <end position="78"/>
    </location>
</feature>
<dbReference type="PROSITE" id="PS50262">
    <property type="entry name" value="G_PROTEIN_RECEP_F1_2"/>
    <property type="match status" value="2"/>
</dbReference>
<feature type="transmembrane region" description="Helical" evidence="10">
    <location>
        <begin position="367"/>
        <end position="387"/>
    </location>
</feature>
<feature type="transmembrane region" description="Helical" evidence="10">
    <location>
        <begin position="511"/>
        <end position="537"/>
    </location>
</feature>
<evidence type="ECO:0000256" key="7">
    <source>
        <dbReference type="ARBA" id="ARBA00023170"/>
    </source>
</evidence>
<protein>
    <submittedName>
        <fullName evidence="12">Olfactory receptor 8K3</fullName>
    </submittedName>
</protein>
<evidence type="ECO:0000256" key="5">
    <source>
        <dbReference type="ARBA" id="ARBA00023040"/>
    </source>
</evidence>
<keyword evidence="13" id="KW-1185">Reference proteome</keyword>
<dbReference type="Proteomes" id="UP000299084">
    <property type="component" value="Unassembled WGS sequence"/>
</dbReference>
<comment type="caution">
    <text evidence="12">The sequence shown here is derived from an EMBL/GenBank/DDBJ whole genome shotgun (WGS) entry which is preliminary data.</text>
</comment>